<evidence type="ECO:0000256" key="1">
    <source>
        <dbReference type="ARBA" id="ARBA00022679"/>
    </source>
</evidence>
<dbReference type="GO" id="GO:0003841">
    <property type="term" value="F:1-acylglycerol-3-phosphate O-acyltransferase activity"/>
    <property type="evidence" value="ECO:0007669"/>
    <property type="project" value="TreeGrafter"/>
</dbReference>
<dbReference type="PANTHER" id="PTHR10434">
    <property type="entry name" value="1-ACYL-SN-GLYCEROL-3-PHOSPHATE ACYLTRANSFERASE"/>
    <property type="match status" value="1"/>
</dbReference>
<reference evidence="4" key="1">
    <citation type="submission" date="2021-02" db="EMBL/GenBank/DDBJ databases">
        <title>Genome-Resolved Metagenomics of a Microbial Community Performing Photosynthetic Biological Nutrient Removal.</title>
        <authorList>
            <person name="Mcdaniel E.A."/>
        </authorList>
    </citation>
    <scope>NUCLEOTIDE SEQUENCE</scope>
    <source>
        <strain evidence="4">UWPOB_OBS1</strain>
    </source>
</reference>
<dbReference type="AlphaFoldDB" id="A0A8J7P8N1"/>
<dbReference type="SMART" id="SM00563">
    <property type="entry name" value="PlsC"/>
    <property type="match status" value="1"/>
</dbReference>
<comment type="caution">
    <text evidence="4">The sequence shown here is derived from an EMBL/GenBank/DDBJ whole genome shotgun (WGS) entry which is preliminary data.</text>
</comment>
<dbReference type="Proteomes" id="UP000664277">
    <property type="component" value="Unassembled WGS sequence"/>
</dbReference>
<evidence type="ECO:0000256" key="2">
    <source>
        <dbReference type="ARBA" id="ARBA00023315"/>
    </source>
</evidence>
<evidence type="ECO:0000259" key="3">
    <source>
        <dbReference type="SMART" id="SM00563"/>
    </source>
</evidence>
<keyword evidence="2 4" id="KW-0012">Acyltransferase</keyword>
<organism evidence="4 5">
    <name type="scientific">Candidatus Obscuribacter phosphatis</name>
    <dbReference type="NCBI Taxonomy" id="1906157"/>
    <lineage>
        <taxon>Bacteria</taxon>
        <taxon>Bacillati</taxon>
        <taxon>Candidatus Melainabacteria</taxon>
        <taxon>Candidatus Obscuribacterales</taxon>
        <taxon>Candidatus Obscuribacteraceae</taxon>
        <taxon>Candidatus Obscuribacter</taxon>
    </lineage>
</organism>
<dbReference type="Pfam" id="PF01553">
    <property type="entry name" value="Acyltransferase"/>
    <property type="match status" value="1"/>
</dbReference>
<protein>
    <submittedName>
        <fullName evidence="4">1-acyl-sn-glycerol-3-phosphate acyltransferase</fullName>
    </submittedName>
</protein>
<gene>
    <name evidence="4" type="ORF">J0M35_17005</name>
</gene>
<dbReference type="InterPro" id="IPR002123">
    <property type="entry name" value="Plipid/glycerol_acylTrfase"/>
</dbReference>
<dbReference type="EMBL" id="JAFLCK010000030">
    <property type="protein sequence ID" value="MBN8662069.1"/>
    <property type="molecule type" value="Genomic_DNA"/>
</dbReference>
<proteinExistence type="predicted"/>
<name>A0A8J7P8N1_9BACT</name>
<accession>A0A8J7P8N1</accession>
<feature type="domain" description="Phospholipid/glycerol acyltransferase" evidence="3">
    <location>
        <begin position="79"/>
        <end position="200"/>
    </location>
</feature>
<dbReference type="SUPFAM" id="SSF69593">
    <property type="entry name" value="Glycerol-3-phosphate (1)-acyltransferase"/>
    <property type="match status" value="1"/>
</dbReference>
<evidence type="ECO:0000313" key="5">
    <source>
        <dbReference type="Proteomes" id="UP000664277"/>
    </source>
</evidence>
<sequence length="267" mass="29678">MKHRFFKGSQLAQGLIGSIKRFRQRFREYVDLCLTSGFIPKSVRPLQLVGKFLANIWVFVQVGRIKIEGKENLVAPGRIIFCPNHSSMFDAPVIFAIMKRMPRYMTAYEEMRGLWGLKAIFMGAFGCFAVDRSQGKTVIEPAIKVLEQGEALVIFPEGKISNSGTYLPFKKGSAYIAIGAHERLNGKDKVGIVPIHICYGKRHEESAGGPYGAMGFKWRGGVTITVGKPVYINEIVPMTADKVTEDVRMAIVNQACATTSLPKDDVR</sequence>
<keyword evidence="1" id="KW-0808">Transferase</keyword>
<dbReference type="PANTHER" id="PTHR10434:SF11">
    <property type="entry name" value="1-ACYL-SN-GLYCEROL-3-PHOSPHATE ACYLTRANSFERASE"/>
    <property type="match status" value="1"/>
</dbReference>
<dbReference type="CDD" id="cd07989">
    <property type="entry name" value="LPLAT_AGPAT-like"/>
    <property type="match status" value="1"/>
</dbReference>
<evidence type="ECO:0000313" key="4">
    <source>
        <dbReference type="EMBL" id="MBN8662069.1"/>
    </source>
</evidence>
<dbReference type="GO" id="GO:0006654">
    <property type="term" value="P:phosphatidic acid biosynthetic process"/>
    <property type="evidence" value="ECO:0007669"/>
    <property type="project" value="TreeGrafter"/>
</dbReference>